<organism evidence="2 3">
    <name type="scientific">Candidatus Curtissbacteria bacterium RIFCSPHIGHO2_12_FULL_38_9b</name>
    <dbReference type="NCBI Taxonomy" id="1797720"/>
    <lineage>
        <taxon>Bacteria</taxon>
        <taxon>Candidatus Curtissiibacteriota</taxon>
    </lineage>
</organism>
<accession>A0A1F5H022</accession>
<evidence type="ECO:0000256" key="1">
    <source>
        <dbReference type="SAM" id="MobiDB-lite"/>
    </source>
</evidence>
<dbReference type="AlphaFoldDB" id="A0A1F5H022"/>
<feature type="region of interest" description="Disordered" evidence="1">
    <location>
        <begin position="240"/>
        <end position="263"/>
    </location>
</feature>
<comment type="caution">
    <text evidence="2">The sequence shown here is derived from an EMBL/GenBank/DDBJ whole genome shotgun (WGS) entry which is preliminary data.</text>
</comment>
<name>A0A1F5H022_9BACT</name>
<sequence>MSETAEAPTHTEVKPSSNPASNGNQEGSSRISFMRAVLEKVKRKAGGVQKEPENYKSDKAAPIEASGKVVLAISEEKPKTPGVSVDVLEKTEKGNELIRQETINDMTNMMRGLPRLSMGMSFQIPWRTERQTPIEVFDEKTGLVVEAAYSPDKNMHSTLRTTPGLTLILSTPELRKGEDHAEQLDKMSAALKEIYGESETVDGQMQGIRYLTDSDRSTYDRVKFELFVNEGGPVLNDFAPTTGKDRVPINRWETSPKRPVTESGGRFLRGLIERAVQKQRDEAEKIKSLTAQAIEKVKDEAVPNDPTKVYEYAYHSTYRSNISGISESGLQPSGSGSKEPGTIFFTGWDSATVVQPENDQGVVYRFQLQEMPDIARSWFGNGKWELRGIGHSIPTETPIPSEKLDFSLDSGKTWMSVVSKREASELKKSQ</sequence>
<feature type="compositionally biased region" description="Basic and acidic residues" evidence="1">
    <location>
        <begin position="243"/>
        <end position="260"/>
    </location>
</feature>
<dbReference type="EMBL" id="MFBJ01000004">
    <property type="protein sequence ID" value="OGD97468.1"/>
    <property type="molecule type" value="Genomic_DNA"/>
</dbReference>
<protein>
    <submittedName>
        <fullName evidence="2">Uncharacterized protein</fullName>
    </submittedName>
</protein>
<reference evidence="2 3" key="1">
    <citation type="journal article" date="2016" name="Nat. Commun.">
        <title>Thousands of microbial genomes shed light on interconnected biogeochemical processes in an aquifer system.</title>
        <authorList>
            <person name="Anantharaman K."/>
            <person name="Brown C.T."/>
            <person name="Hug L.A."/>
            <person name="Sharon I."/>
            <person name="Castelle C.J."/>
            <person name="Probst A.J."/>
            <person name="Thomas B.C."/>
            <person name="Singh A."/>
            <person name="Wilkins M.J."/>
            <person name="Karaoz U."/>
            <person name="Brodie E.L."/>
            <person name="Williams K.H."/>
            <person name="Hubbard S.S."/>
            <person name="Banfield J.F."/>
        </authorList>
    </citation>
    <scope>NUCLEOTIDE SEQUENCE [LARGE SCALE GENOMIC DNA]</scope>
</reference>
<feature type="compositionally biased region" description="Polar residues" evidence="1">
    <location>
        <begin position="14"/>
        <end position="31"/>
    </location>
</feature>
<feature type="region of interest" description="Disordered" evidence="1">
    <location>
        <begin position="1"/>
        <end position="32"/>
    </location>
</feature>
<gene>
    <name evidence="2" type="ORF">A3F02_01750</name>
</gene>
<proteinExistence type="predicted"/>
<evidence type="ECO:0000313" key="2">
    <source>
        <dbReference type="EMBL" id="OGD97468.1"/>
    </source>
</evidence>
<evidence type="ECO:0000313" key="3">
    <source>
        <dbReference type="Proteomes" id="UP000176666"/>
    </source>
</evidence>
<dbReference type="Proteomes" id="UP000176666">
    <property type="component" value="Unassembled WGS sequence"/>
</dbReference>